<dbReference type="InterPro" id="IPR000335">
    <property type="entry name" value="Bleomycin-R"/>
</dbReference>
<name>A0A1I2EXQ4_9BACL</name>
<dbReference type="Gene3D" id="3.10.180.10">
    <property type="entry name" value="2,3-Dihydroxybiphenyl 1,2-Dioxygenase, domain 1"/>
    <property type="match status" value="1"/>
</dbReference>
<dbReference type="EMBL" id="FONN01000010">
    <property type="protein sequence ID" value="SFE97914.1"/>
    <property type="molecule type" value="Genomic_DNA"/>
</dbReference>
<dbReference type="PROSITE" id="PS51819">
    <property type="entry name" value="VOC"/>
    <property type="match status" value="1"/>
</dbReference>
<evidence type="ECO:0000256" key="2">
    <source>
        <dbReference type="ARBA" id="ARBA00021572"/>
    </source>
</evidence>
<organism evidence="5 6">
    <name type="scientific">Paenibacillus algorifonticola</name>
    <dbReference type="NCBI Taxonomy" id="684063"/>
    <lineage>
        <taxon>Bacteria</taxon>
        <taxon>Bacillati</taxon>
        <taxon>Bacillota</taxon>
        <taxon>Bacilli</taxon>
        <taxon>Bacillales</taxon>
        <taxon>Paenibacillaceae</taxon>
        <taxon>Paenibacillus</taxon>
    </lineage>
</organism>
<gene>
    <name evidence="5" type="ORF">SAMN04487969_110148</name>
</gene>
<dbReference type="InterPro" id="IPR029068">
    <property type="entry name" value="Glyas_Bleomycin-R_OHBP_Dase"/>
</dbReference>
<dbReference type="CDD" id="cd08349">
    <property type="entry name" value="BLMA_like"/>
    <property type="match status" value="1"/>
</dbReference>
<dbReference type="SUPFAM" id="SSF54593">
    <property type="entry name" value="Glyoxalase/Bleomycin resistance protein/Dihydroxybiphenyl dioxygenase"/>
    <property type="match status" value="1"/>
</dbReference>
<protein>
    <recommendedName>
        <fullName evidence="2">Bleomycin resistance protein</fullName>
    </recommendedName>
</protein>
<evidence type="ECO:0000256" key="3">
    <source>
        <dbReference type="ARBA" id="ARBA00023251"/>
    </source>
</evidence>
<keyword evidence="3" id="KW-0046">Antibiotic resistance</keyword>
<feature type="domain" description="VOC" evidence="4">
    <location>
        <begin position="13"/>
        <end position="130"/>
    </location>
</feature>
<reference evidence="6" key="1">
    <citation type="submission" date="2016-10" db="EMBL/GenBank/DDBJ databases">
        <authorList>
            <person name="Varghese N."/>
            <person name="Submissions S."/>
        </authorList>
    </citation>
    <scope>NUCLEOTIDE SEQUENCE [LARGE SCALE GENOMIC DNA]</scope>
    <source>
        <strain evidence="6">CGMCC 1.10223</strain>
    </source>
</reference>
<dbReference type="InterPro" id="IPR037523">
    <property type="entry name" value="VOC_core"/>
</dbReference>
<evidence type="ECO:0000313" key="6">
    <source>
        <dbReference type="Proteomes" id="UP000183410"/>
    </source>
</evidence>
<dbReference type="AlphaFoldDB" id="A0A1I2EXQ4"/>
<dbReference type="Pfam" id="PF19581">
    <property type="entry name" value="Glyoxalase_7"/>
    <property type="match status" value="1"/>
</dbReference>
<keyword evidence="6" id="KW-1185">Reference proteome</keyword>
<accession>A0A1I2EXQ4</accession>
<dbReference type="GO" id="GO:0046677">
    <property type="term" value="P:response to antibiotic"/>
    <property type="evidence" value="ECO:0007669"/>
    <property type="project" value="UniProtKB-KW"/>
</dbReference>
<evidence type="ECO:0000259" key="4">
    <source>
        <dbReference type="PROSITE" id="PS51819"/>
    </source>
</evidence>
<proteinExistence type="inferred from homology"/>
<evidence type="ECO:0000313" key="5">
    <source>
        <dbReference type="EMBL" id="SFE97914.1"/>
    </source>
</evidence>
<sequence>MKKEAQMAQNGLLMKPVVPILRIFDETRAKAFYMDFLGFRLDWEHRYEANFPLYMQVSNGCCVLHLSEHHGDCCPGAAIRIETSQIEAYHALLLEKDYRYAKPGLERTPWHTLECVVTDPFGNRLLFYENQMK</sequence>
<dbReference type="Proteomes" id="UP000183410">
    <property type="component" value="Unassembled WGS sequence"/>
</dbReference>
<comment type="similarity">
    <text evidence="1">Belongs to the bleomycin resistance protein family.</text>
</comment>
<evidence type="ECO:0000256" key="1">
    <source>
        <dbReference type="ARBA" id="ARBA00011051"/>
    </source>
</evidence>